<dbReference type="Pfam" id="PF00580">
    <property type="entry name" value="UvrD-helicase"/>
    <property type="match status" value="1"/>
</dbReference>
<feature type="domain" description="UvrD-like helicase C-terminal" evidence="20">
    <location>
        <begin position="353"/>
        <end position="623"/>
    </location>
</feature>
<dbReference type="HAMAP" id="MF_01485">
    <property type="entry name" value="RecB"/>
    <property type="match status" value="1"/>
</dbReference>
<dbReference type="GO" id="GO:0005524">
    <property type="term" value="F:ATP binding"/>
    <property type="evidence" value="ECO:0007669"/>
    <property type="project" value="UniProtKB-UniRule"/>
</dbReference>
<dbReference type="RefSeq" id="WP_036940797.1">
    <property type="nucleotide sequence ID" value="NZ_HG975473.1"/>
</dbReference>
<evidence type="ECO:0000256" key="14">
    <source>
        <dbReference type="ARBA" id="ARBA00048988"/>
    </source>
</evidence>
<dbReference type="Pfam" id="PF13361">
    <property type="entry name" value="UvrD_C"/>
    <property type="match status" value="1"/>
</dbReference>
<keyword evidence="9 15" id="KW-0460">Magnesium</keyword>
<comment type="subunit">
    <text evidence="15">Heterotrimer of RecB, RecC and RecD. All subunits contribute to DNA-binding. Interacts with RecA.</text>
</comment>
<dbReference type="PANTHER" id="PTHR11070">
    <property type="entry name" value="UVRD / RECB / PCRA DNA HELICASE FAMILY MEMBER"/>
    <property type="match status" value="1"/>
</dbReference>
<dbReference type="CDD" id="cd22352">
    <property type="entry name" value="RecB_C-like"/>
    <property type="match status" value="1"/>
</dbReference>
<evidence type="ECO:0000256" key="2">
    <source>
        <dbReference type="ARBA" id="ARBA00022723"/>
    </source>
</evidence>
<comment type="catalytic activity">
    <reaction evidence="14 15">
        <text>ATP + H2O = ADP + phosphate + H(+)</text>
        <dbReference type="Rhea" id="RHEA:13065"/>
        <dbReference type="ChEBI" id="CHEBI:15377"/>
        <dbReference type="ChEBI" id="CHEBI:15378"/>
        <dbReference type="ChEBI" id="CHEBI:30616"/>
        <dbReference type="ChEBI" id="CHEBI:43474"/>
        <dbReference type="ChEBI" id="CHEBI:456216"/>
        <dbReference type="EC" id="5.6.2.4"/>
    </reaction>
</comment>
<keyword evidence="11 15" id="KW-0234">DNA repair</keyword>
<dbReference type="GO" id="GO:0005829">
    <property type="term" value="C:cytosol"/>
    <property type="evidence" value="ECO:0007669"/>
    <property type="project" value="TreeGrafter"/>
</dbReference>
<feature type="binding site" evidence="15">
    <location>
        <position position="984"/>
    </location>
    <ligand>
        <name>Mg(2+)</name>
        <dbReference type="ChEBI" id="CHEBI:18420"/>
    </ligand>
</feature>
<name>A0A068VTT5_PROFF</name>
<dbReference type="SUPFAM" id="SSF52980">
    <property type="entry name" value="Restriction endonuclease-like"/>
    <property type="match status" value="1"/>
</dbReference>
<dbReference type="InterPro" id="IPR014016">
    <property type="entry name" value="UvrD-like_ATP-bd"/>
</dbReference>
<feature type="region of interest" description="Nuclease activity, interacts with RecD and RecA" evidence="15">
    <location>
        <begin position="783"/>
        <end position="1120"/>
    </location>
</feature>
<evidence type="ECO:0000256" key="10">
    <source>
        <dbReference type="ARBA" id="ARBA00023125"/>
    </source>
</evidence>
<evidence type="ECO:0000256" key="4">
    <source>
        <dbReference type="ARBA" id="ARBA00022763"/>
    </source>
</evidence>
<feature type="region of interest" description="DNA-binding and helicase activity, interacts with RecC" evidence="15">
    <location>
        <begin position="1"/>
        <end position="751"/>
    </location>
</feature>
<dbReference type="GO" id="GO:0008854">
    <property type="term" value="F:exodeoxyribonuclease V activity"/>
    <property type="evidence" value="ECO:0007669"/>
    <property type="project" value="UniProtKB-EC"/>
</dbReference>
<keyword evidence="4 15" id="KW-0227">DNA damage</keyword>
<dbReference type="InterPro" id="IPR000212">
    <property type="entry name" value="DNA_helicase_UvrD/REP"/>
</dbReference>
<dbReference type="GO" id="GO:0000287">
    <property type="term" value="F:magnesium ion binding"/>
    <property type="evidence" value="ECO:0007669"/>
    <property type="project" value="UniProtKB-UniRule"/>
</dbReference>
<feature type="region of interest" description="Disordered" evidence="18">
    <location>
        <begin position="795"/>
        <end position="841"/>
    </location>
</feature>
<dbReference type="InterPro" id="IPR011335">
    <property type="entry name" value="Restrct_endonuc-II-like"/>
</dbReference>
<comment type="cofactor">
    <cofactor evidence="15">
        <name>Mg(2+)</name>
        <dbReference type="ChEBI" id="CHEBI:18420"/>
    </cofactor>
    <text evidence="15">Binds 1 Mg(2+) ion per subunit.</text>
</comment>
<keyword evidence="2 15" id="KW-0479">Metal-binding</keyword>
<dbReference type="GO" id="GO:0016887">
    <property type="term" value="F:ATP hydrolysis activity"/>
    <property type="evidence" value="ECO:0007669"/>
    <property type="project" value="RHEA"/>
</dbReference>
<evidence type="ECO:0000256" key="13">
    <source>
        <dbReference type="ARBA" id="ARBA00034617"/>
    </source>
</evidence>
<evidence type="ECO:0000256" key="17">
    <source>
        <dbReference type="SAM" id="Coils"/>
    </source>
</evidence>
<dbReference type="GO" id="GO:0003677">
    <property type="term" value="F:DNA binding"/>
    <property type="evidence" value="ECO:0007669"/>
    <property type="project" value="UniProtKB-UniRule"/>
</dbReference>
<comment type="catalytic activity">
    <reaction evidence="15">
        <text>Exonucleolytic cleavage (in the presence of ATP) in either 5'- to 3'- or 3'- to 5'-direction to yield 5'-phosphooligonucleotides.</text>
        <dbReference type="EC" id="3.1.11.5"/>
    </reaction>
</comment>
<keyword evidence="1 15" id="KW-0540">Nuclease</keyword>
<keyword evidence="7 15" id="KW-0269">Exonuclease</keyword>
<protein>
    <recommendedName>
        <fullName evidence="15">RecBCD enzyme subunit RecB</fullName>
        <ecNumber evidence="15">3.1.11.5</ecNumber>
        <ecNumber evidence="15">5.6.2.4</ecNumber>
    </recommendedName>
    <alternativeName>
        <fullName evidence="15">DNA 3'-5' helicase subunit RecB</fullName>
    </alternativeName>
    <alternativeName>
        <fullName evidence="15">Exonuclease V subunit RecB</fullName>
        <shortName evidence="15">ExoV subunit RecB</shortName>
    </alternativeName>
    <alternativeName>
        <fullName evidence="15">Helicase/nuclease RecBCD subunit RecB</fullName>
    </alternativeName>
</protein>
<keyword evidence="17" id="KW-0175">Coiled coil</keyword>
<keyword evidence="3 15" id="KW-0547">Nucleotide-binding</keyword>
<sequence length="1120" mass="121085">MIDRMNPRPFDPVAALPPHTTVLEAGAGTGKTYTIAALTAQALARGQVTIERVMLVTFARAASYELRSRVHERLRNTATAIDATLAGIPPTDPDAVDADLCAGEADVLTARLARLRAALADFDRATIATTHEFCARLLDQLGILVDHDRFSSFLDDPDQLRAQVIDDGYLAWMSSGRPPLPLPGAQLIGEMSLSHPDLPLLDAPAGASPDAVSRVEFATNLRREFEARKRSSSVYGYHDMVQRVLMALTDPVTGELAARVLAARYDLVMVDEFQDTSPAQWQILEHAFHGRTRLVVIGDPRQAIYGFRGADLYAYLAATRRADDYFTLNRNYRSDAGVVQGITALFGQANLGTEAARVALGDMHAQHVEPRLAGASPKQAAVQIRAVEPQSMLTAPAGRKAIMADLVAEFDRLLNRAEVNDGEHWRHLRPSDIAVLVRRRATGQEIQRALIAAGIPAVFTGGEGVFASSAAQAWLVLLSALADPRPSVLLHLASTPLIGWSPRELADADEDQRTELVTGVRALQATMHDHGVAAVYEELSARYRLPPRLLAQPDGERMLTDLRHLAERLNSAERRHHLDLPALTAWLAQRIDQARTSQDDDSVRRLETERRAVSIMTIHKAKGLQFPVVALPDLADRYSGSRYDRGWTTSMLHVDGQLSIDLYTDMSSDREAIKQAEEQAEDLRLVYVAATRAQSRLIAWWANTKFNTSTSPLHRLLNADKDSALPPALNIAGGRHPDQWPLDRQVVDVVSVPRPSGIASVPRSADLVAGLAARKFHDHIDRDWTRTSYSGLTAGLHGESLPPGSVSPRDDEPDLDGILADPGEVDGPVSPSALQPNGLAELPGGTQFGSLVHSVLEITDPASSSLDSDLLEASARMLRRWPVAQVPAQGLATGLASVLRAPLGDLTNGRSLTDLGAVNRLAELEFEMPLGRASRHRAVSDLAGLWADRALVPEDDPLVDYGAALAGSAAADRTLSGFLTGSIDAVLRVAPAGHAGAADSATAQFCLIDYKTNRIPVRPGDHLGPHSYTRRAMTDAMIGAHYPLQALIYSVALHRYLGQRLPGYSPAIHLGGVGYLFVRGMTDDPSAGDRLPGVFLWHPRPALVAAASSVLAGGDPRDSQ</sequence>
<feature type="binding site" evidence="15">
    <location>
        <position position="853"/>
    </location>
    <ligand>
        <name>Mg(2+)</name>
        <dbReference type="ChEBI" id="CHEBI:18420"/>
    </ligand>
</feature>
<dbReference type="GO" id="GO:0043138">
    <property type="term" value="F:3'-5' DNA helicase activity"/>
    <property type="evidence" value="ECO:0007669"/>
    <property type="project" value="UniProtKB-UniRule"/>
</dbReference>
<evidence type="ECO:0000256" key="7">
    <source>
        <dbReference type="ARBA" id="ARBA00022839"/>
    </source>
</evidence>
<dbReference type="InterPro" id="IPR027417">
    <property type="entry name" value="P-loop_NTPase"/>
</dbReference>
<dbReference type="GO" id="GO:0000724">
    <property type="term" value="P:double-strand break repair via homologous recombination"/>
    <property type="evidence" value="ECO:0007669"/>
    <property type="project" value="UniProtKB-UniRule"/>
</dbReference>
<dbReference type="Gene3D" id="3.90.320.10">
    <property type="match status" value="1"/>
</dbReference>
<comment type="similarity">
    <text evidence="15">Belongs to the helicase family. UvrD subfamily.</text>
</comment>
<comment type="domain">
    <text evidence="15">The C-terminal domain has nuclease activity and interacts with RecD. It interacts with RecA, facilitating its loading onto ssDNA.</text>
</comment>
<feature type="domain" description="UvrD-like helicase ATP-binding" evidence="19">
    <location>
        <begin position="4"/>
        <end position="335"/>
    </location>
</feature>
<feature type="binding site" evidence="16">
    <location>
        <begin position="25"/>
        <end position="32"/>
    </location>
    <ligand>
        <name>ATP</name>
        <dbReference type="ChEBI" id="CHEBI:30616"/>
    </ligand>
</feature>
<dbReference type="PROSITE" id="PS51198">
    <property type="entry name" value="UVRD_HELICASE_ATP_BIND"/>
    <property type="match status" value="1"/>
</dbReference>
<evidence type="ECO:0000259" key="20">
    <source>
        <dbReference type="PROSITE" id="PS51217"/>
    </source>
</evidence>
<comment type="domain">
    <text evidence="15">The N-terminal DNA-binding domain is a ssDNA-dependent ATPase and has ATP-dependent 3'-5' helicase function. This domain interacts with RecC.</text>
</comment>
<dbReference type="PROSITE" id="PS51217">
    <property type="entry name" value="UVRD_HELICASE_CTER"/>
    <property type="match status" value="1"/>
</dbReference>
<dbReference type="Gene3D" id="3.40.50.300">
    <property type="entry name" value="P-loop containing nucleotide triphosphate hydrolases"/>
    <property type="match status" value="2"/>
</dbReference>
<keyword evidence="6 15" id="KW-0347">Helicase</keyword>
<reference evidence="21" key="1">
    <citation type="submission" date="2014-08" db="EMBL/GenBank/DDBJ databases">
        <authorList>
            <person name="Falentin Helene"/>
        </authorList>
    </citation>
    <scope>NUCLEOTIDE SEQUENCE</scope>
</reference>
<evidence type="ECO:0000256" key="1">
    <source>
        <dbReference type="ARBA" id="ARBA00022722"/>
    </source>
</evidence>
<accession>A0A068VTT5</accession>
<proteinExistence type="inferred from homology"/>
<dbReference type="InterPro" id="IPR011604">
    <property type="entry name" value="PDDEXK-like_dom_sf"/>
</dbReference>
<evidence type="ECO:0000256" key="16">
    <source>
        <dbReference type="PROSITE-ProRule" id="PRU00560"/>
    </source>
</evidence>
<feature type="coiled-coil region" evidence="17">
    <location>
        <begin position="666"/>
        <end position="693"/>
    </location>
</feature>
<organism evidence="21">
    <name type="scientific">Propionibacterium freudenreichii subsp. freudenreichii</name>
    <dbReference type="NCBI Taxonomy" id="66712"/>
    <lineage>
        <taxon>Bacteria</taxon>
        <taxon>Bacillati</taxon>
        <taxon>Actinomycetota</taxon>
        <taxon>Actinomycetes</taxon>
        <taxon>Propionibacteriales</taxon>
        <taxon>Propionibacteriaceae</taxon>
        <taxon>Propionibacterium</taxon>
    </lineage>
</organism>
<dbReference type="SUPFAM" id="SSF52540">
    <property type="entry name" value="P-loop containing nucleoside triphosphate hydrolases"/>
    <property type="match status" value="1"/>
</dbReference>
<dbReference type="GO" id="GO:0009338">
    <property type="term" value="C:exodeoxyribonuclease V complex"/>
    <property type="evidence" value="ECO:0007669"/>
    <property type="project" value="TreeGrafter"/>
</dbReference>
<evidence type="ECO:0000256" key="15">
    <source>
        <dbReference type="HAMAP-Rule" id="MF_01485"/>
    </source>
</evidence>
<dbReference type="EMBL" id="LM676425">
    <property type="protein sequence ID" value="CEP26840.1"/>
    <property type="molecule type" value="Genomic_DNA"/>
</dbReference>
<dbReference type="InterPro" id="IPR004586">
    <property type="entry name" value="RecB"/>
</dbReference>
<keyword evidence="10 15" id="KW-0238">DNA-binding</keyword>
<keyword evidence="5 15" id="KW-0378">Hydrolase</keyword>
<evidence type="ECO:0000256" key="8">
    <source>
        <dbReference type="ARBA" id="ARBA00022840"/>
    </source>
</evidence>
<comment type="miscellaneous">
    <text evidence="15">In the RecBCD complex, RecB has a slow 3'-5' helicase, an exonuclease activity and loads RecA onto ssDNA, RecD has a fast 5'-3' helicase activity, while RecC stimulates the ATPase and processivity of the RecB helicase and contributes to recognition of the Chi site.</text>
</comment>
<dbReference type="PANTHER" id="PTHR11070:SF23">
    <property type="entry name" value="RECBCD ENZYME SUBUNIT RECB"/>
    <property type="match status" value="1"/>
</dbReference>
<evidence type="ECO:0000256" key="12">
    <source>
        <dbReference type="ARBA" id="ARBA00023235"/>
    </source>
</evidence>
<keyword evidence="12 15" id="KW-0413">Isomerase</keyword>
<dbReference type="EC" id="3.1.11.5" evidence="15"/>
<keyword evidence="8 15" id="KW-0067">ATP-binding</keyword>
<comment type="function">
    <text evidence="15">A helicase/nuclease that prepares dsDNA breaks (DSB) for recombinational DNA repair. Binds to DSBs and unwinds DNA via a highly rapid and processive ATP-dependent bidirectional helicase activity. Unwinds dsDNA until it encounters a Chi (crossover hotspot instigator) sequence from the 3' direction. Cuts ssDNA a few nucleotides 3' to the Chi site. The properties and activities of the enzyme are changed at Chi. The Chi-altered holoenzyme produces a long 3'-ssDNA overhang and facilitates RecA-binding to the ssDNA for homologous DNA recombination and repair. Holoenzyme degrades any linearized DNA that is unable to undergo homologous recombination. In the holoenzyme this subunit contributes ATPase, 3'-5' helicase, exonuclease activity and loads RecA onto ssDNA.</text>
</comment>
<dbReference type="GeneID" id="61222329"/>
<feature type="active site" description="For nuclease activity" evidence="15">
    <location>
        <position position="1009"/>
    </location>
</feature>
<gene>
    <name evidence="15 21" type="primary">recB</name>
    <name evidence="21" type="ORF">PFCIRM138_10185</name>
</gene>
<evidence type="ECO:0000256" key="11">
    <source>
        <dbReference type="ARBA" id="ARBA00023204"/>
    </source>
</evidence>
<evidence type="ECO:0000256" key="18">
    <source>
        <dbReference type="SAM" id="MobiDB-lite"/>
    </source>
</evidence>
<feature type="binding site" evidence="15">
    <location>
        <position position="1009"/>
    </location>
    <ligand>
        <name>Mg(2+)</name>
        <dbReference type="ChEBI" id="CHEBI:18420"/>
    </ligand>
</feature>
<dbReference type="EC" id="5.6.2.4" evidence="15"/>
<dbReference type="AlphaFoldDB" id="A0A068VTT5"/>
<evidence type="ECO:0000256" key="5">
    <source>
        <dbReference type="ARBA" id="ARBA00022801"/>
    </source>
</evidence>
<evidence type="ECO:0000259" key="19">
    <source>
        <dbReference type="PROSITE" id="PS51198"/>
    </source>
</evidence>
<evidence type="ECO:0000313" key="21">
    <source>
        <dbReference type="EMBL" id="CEP26840.1"/>
    </source>
</evidence>
<evidence type="ECO:0000256" key="9">
    <source>
        <dbReference type="ARBA" id="ARBA00022842"/>
    </source>
</evidence>
<dbReference type="Gene3D" id="1.10.486.10">
    <property type="entry name" value="PCRA, domain 4"/>
    <property type="match status" value="1"/>
</dbReference>
<evidence type="ECO:0000256" key="3">
    <source>
        <dbReference type="ARBA" id="ARBA00022741"/>
    </source>
</evidence>
<evidence type="ECO:0000256" key="6">
    <source>
        <dbReference type="ARBA" id="ARBA00022806"/>
    </source>
</evidence>
<comment type="catalytic activity">
    <reaction evidence="13 15">
        <text>Couples ATP hydrolysis with the unwinding of duplex DNA by translocating in the 3'-5' direction.</text>
        <dbReference type="EC" id="5.6.2.4"/>
    </reaction>
</comment>
<dbReference type="InterPro" id="IPR014017">
    <property type="entry name" value="DNA_helicase_UvrD-like_C"/>
</dbReference>